<protein>
    <submittedName>
        <fullName evidence="1 3">Uncharacterized protein</fullName>
    </submittedName>
</protein>
<sequence length="88" mass="10063">MNRVRLVLSWISVEQRHQIVFDPQKKDNFGRFAGFPFRVALLHLVSVGSNYKSGSTALVWPWSTAPPADPIHALIHTHAHPLRLLPWM</sequence>
<evidence type="ECO:0000313" key="3">
    <source>
        <dbReference type="WBParaSite" id="SBAD_0001319201-mRNA-1"/>
    </source>
</evidence>
<dbReference type="Proteomes" id="UP000270296">
    <property type="component" value="Unassembled WGS sequence"/>
</dbReference>
<dbReference type="AlphaFoldDB" id="A0A183JA81"/>
<dbReference type="EMBL" id="UZAM01018782">
    <property type="protein sequence ID" value="VDP51740.1"/>
    <property type="molecule type" value="Genomic_DNA"/>
</dbReference>
<gene>
    <name evidence="1" type="ORF">SBAD_LOCUS12779</name>
</gene>
<reference evidence="1 2" key="2">
    <citation type="submission" date="2018-11" db="EMBL/GenBank/DDBJ databases">
        <authorList>
            <consortium name="Pathogen Informatics"/>
        </authorList>
    </citation>
    <scope>NUCLEOTIDE SEQUENCE [LARGE SCALE GENOMIC DNA]</scope>
</reference>
<evidence type="ECO:0000313" key="1">
    <source>
        <dbReference type="EMBL" id="VDP51740.1"/>
    </source>
</evidence>
<dbReference type="WBParaSite" id="SBAD_0001319201-mRNA-1">
    <property type="protein sequence ID" value="SBAD_0001319201-mRNA-1"/>
    <property type="gene ID" value="SBAD_0001319201"/>
</dbReference>
<keyword evidence="2" id="KW-1185">Reference proteome</keyword>
<proteinExistence type="predicted"/>
<name>A0A183JA81_9BILA</name>
<organism evidence="3">
    <name type="scientific">Soboliphyme baturini</name>
    <dbReference type="NCBI Taxonomy" id="241478"/>
    <lineage>
        <taxon>Eukaryota</taxon>
        <taxon>Metazoa</taxon>
        <taxon>Ecdysozoa</taxon>
        <taxon>Nematoda</taxon>
        <taxon>Enoplea</taxon>
        <taxon>Dorylaimia</taxon>
        <taxon>Dioctophymatida</taxon>
        <taxon>Dioctophymatoidea</taxon>
        <taxon>Soboliphymatidae</taxon>
        <taxon>Soboliphyme</taxon>
    </lineage>
</organism>
<reference evidence="3" key="1">
    <citation type="submission" date="2016-06" db="UniProtKB">
        <authorList>
            <consortium name="WormBaseParasite"/>
        </authorList>
    </citation>
    <scope>IDENTIFICATION</scope>
</reference>
<evidence type="ECO:0000313" key="2">
    <source>
        <dbReference type="Proteomes" id="UP000270296"/>
    </source>
</evidence>
<accession>A0A183JA81</accession>